<dbReference type="PANTHER" id="PTHR13318:SF247">
    <property type="entry name" value="GH16156P"/>
    <property type="match status" value="1"/>
</dbReference>
<proteinExistence type="predicted"/>
<accession>A0A1Y1V2R8</accession>
<dbReference type="InterPro" id="IPR036047">
    <property type="entry name" value="F-box-like_dom_sf"/>
</dbReference>
<sequence>MYMINWSSRAVPLEIIYHVCKWLKRSELYPCLLINKKWNSIILPLYWKNLRISNNKQWTNFICSTAVGKGIEYIKNFSFSDIQELSSTLNIYEYKSLDFIIDSRINRFIHLIETNNTNLSSLEFIGIKSLNEHKLIDICKFCPQLEGLYIHCCGISYYVKDFEKIANYCPYLKKLHLGRNSTASYISDLILKTILISFKQLNELTISFSSLTDASSSVWKYAKRDDYDLVKRNDNTNCSLNGYHQKGLTWLSLSELGYPMELFNIPGTISNHLFWKEMLQTIGSQLEALDLSACGRYLNENVLYQIEETCPNLMALNLSANYCVNDELIKHLLPKLVHLCHLHLCACNLLTDKVLEYIGEYSPPKLQFLGLCMRGGDGRSSQFSSQNLYRMVTKCPKLKNISLGLVDKEIKDRIHQYLKLRNDQYQNKEDFTLVEVDSNGHYKSCDHSLKNKSSSESNKKTNTSVLSFDKDKKIKSHNFEYLHPFHCFCKESFLFHNNY</sequence>
<dbReference type="SUPFAM" id="SSF81383">
    <property type="entry name" value="F-box domain"/>
    <property type="match status" value="1"/>
</dbReference>
<dbReference type="SUPFAM" id="SSF52047">
    <property type="entry name" value="RNI-like"/>
    <property type="match status" value="1"/>
</dbReference>
<dbReference type="GO" id="GO:0019005">
    <property type="term" value="C:SCF ubiquitin ligase complex"/>
    <property type="evidence" value="ECO:0007669"/>
    <property type="project" value="TreeGrafter"/>
</dbReference>
<dbReference type="GO" id="GO:0031146">
    <property type="term" value="P:SCF-dependent proteasomal ubiquitin-dependent protein catabolic process"/>
    <property type="evidence" value="ECO:0007669"/>
    <property type="project" value="TreeGrafter"/>
</dbReference>
<reference evidence="1 2" key="1">
    <citation type="submission" date="2016-08" db="EMBL/GenBank/DDBJ databases">
        <title>Genomes of anaerobic fungi encode conserved fungal cellulosomes for biomass hydrolysis.</title>
        <authorList>
            <consortium name="DOE Joint Genome Institute"/>
            <person name="Haitjema C.H."/>
            <person name="Gilmore S.P."/>
            <person name="Henske J.K."/>
            <person name="Solomon K.V."/>
            <person name="De Groot R."/>
            <person name="Kuo A."/>
            <person name="Mondo S.J."/>
            <person name="Salamov A.A."/>
            <person name="Labutti K."/>
            <person name="Zhao Z."/>
            <person name="Chiniquy J."/>
            <person name="Barry K."/>
            <person name="Brewer H.M."/>
            <person name="Purvine S.O."/>
            <person name="Wright A.T."/>
            <person name="Boxma B."/>
            <person name="Van Alen T."/>
            <person name="Hackstein J.H."/>
            <person name="Baker S.E."/>
            <person name="Grigoriev I.V."/>
            <person name="O'Malley M.A."/>
        </authorList>
    </citation>
    <scope>NUCLEOTIDE SEQUENCE [LARGE SCALE GENOMIC DNA]</scope>
    <source>
        <strain evidence="2">finn</strain>
    </source>
</reference>
<name>A0A1Y1V2R8_9FUNG</name>
<dbReference type="OrthoDB" id="2130095at2759"/>
<comment type="caution">
    <text evidence="1">The sequence shown here is derived from an EMBL/GenBank/DDBJ whole genome shotgun (WGS) entry which is preliminary data.</text>
</comment>
<dbReference type="Proteomes" id="UP000193719">
    <property type="component" value="Unassembled WGS sequence"/>
</dbReference>
<dbReference type="STRING" id="1754191.A0A1Y1V2R8"/>
<dbReference type="AlphaFoldDB" id="A0A1Y1V2R8"/>
<protein>
    <submittedName>
        <fullName evidence="1">RNI-like protein</fullName>
    </submittedName>
</protein>
<keyword evidence="2" id="KW-1185">Reference proteome</keyword>
<reference evidence="1 2" key="2">
    <citation type="submission" date="2016-08" db="EMBL/GenBank/DDBJ databases">
        <title>Pervasive Adenine N6-methylation of Active Genes in Fungi.</title>
        <authorList>
            <consortium name="DOE Joint Genome Institute"/>
            <person name="Mondo S.J."/>
            <person name="Dannebaum R.O."/>
            <person name="Kuo R.C."/>
            <person name="Labutti K."/>
            <person name="Haridas S."/>
            <person name="Kuo A."/>
            <person name="Salamov A."/>
            <person name="Ahrendt S.R."/>
            <person name="Lipzen A."/>
            <person name="Sullivan W."/>
            <person name="Andreopoulos W.B."/>
            <person name="Clum A."/>
            <person name="Lindquist E."/>
            <person name="Daum C."/>
            <person name="Ramamoorthy G.K."/>
            <person name="Gryganskyi A."/>
            <person name="Culley D."/>
            <person name="Magnuson J.K."/>
            <person name="James T.Y."/>
            <person name="O'Malley M.A."/>
            <person name="Stajich J.E."/>
            <person name="Spatafora J.W."/>
            <person name="Visel A."/>
            <person name="Grigoriev I.V."/>
        </authorList>
    </citation>
    <scope>NUCLEOTIDE SEQUENCE [LARGE SCALE GENOMIC DNA]</scope>
    <source>
        <strain evidence="2">finn</strain>
    </source>
</reference>
<dbReference type="PANTHER" id="PTHR13318">
    <property type="entry name" value="PARTNER OF PAIRED, ISOFORM B-RELATED"/>
    <property type="match status" value="1"/>
</dbReference>
<evidence type="ECO:0000313" key="1">
    <source>
        <dbReference type="EMBL" id="ORX45179.1"/>
    </source>
</evidence>
<dbReference type="Gene3D" id="3.80.10.10">
    <property type="entry name" value="Ribonuclease Inhibitor"/>
    <property type="match status" value="2"/>
</dbReference>
<dbReference type="EMBL" id="MCFH01000041">
    <property type="protein sequence ID" value="ORX45179.1"/>
    <property type="molecule type" value="Genomic_DNA"/>
</dbReference>
<gene>
    <name evidence="1" type="ORF">BCR36DRAFT_406090</name>
</gene>
<dbReference type="InterPro" id="IPR032675">
    <property type="entry name" value="LRR_dom_sf"/>
</dbReference>
<organism evidence="1 2">
    <name type="scientific">Piromyces finnis</name>
    <dbReference type="NCBI Taxonomy" id="1754191"/>
    <lineage>
        <taxon>Eukaryota</taxon>
        <taxon>Fungi</taxon>
        <taxon>Fungi incertae sedis</taxon>
        <taxon>Chytridiomycota</taxon>
        <taxon>Chytridiomycota incertae sedis</taxon>
        <taxon>Neocallimastigomycetes</taxon>
        <taxon>Neocallimastigales</taxon>
        <taxon>Neocallimastigaceae</taxon>
        <taxon>Piromyces</taxon>
    </lineage>
</organism>
<evidence type="ECO:0000313" key="2">
    <source>
        <dbReference type="Proteomes" id="UP000193719"/>
    </source>
</evidence>